<dbReference type="STRING" id="1220924.W2RLB8"/>
<dbReference type="GeneID" id="19976141"/>
<accession>W2RLB8</accession>
<feature type="compositionally biased region" description="Basic and acidic residues" evidence="1">
    <location>
        <begin position="95"/>
        <end position="106"/>
    </location>
</feature>
<dbReference type="VEuPathDB" id="FungiDB:HMPREF1541_08802"/>
<reference evidence="2 3" key="1">
    <citation type="submission" date="2013-03" db="EMBL/GenBank/DDBJ databases">
        <title>The Genome Sequence of Phialophora europaea CBS 101466.</title>
        <authorList>
            <consortium name="The Broad Institute Genomics Platform"/>
            <person name="Cuomo C."/>
            <person name="de Hoog S."/>
            <person name="Gorbushina A."/>
            <person name="Walker B."/>
            <person name="Young S.K."/>
            <person name="Zeng Q."/>
            <person name="Gargeya S."/>
            <person name="Fitzgerald M."/>
            <person name="Haas B."/>
            <person name="Abouelleil A."/>
            <person name="Allen A.W."/>
            <person name="Alvarado L."/>
            <person name="Arachchi H.M."/>
            <person name="Berlin A.M."/>
            <person name="Chapman S.B."/>
            <person name="Gainer-Dewar J."/>
            <person name="Goldberg J."/>
            <person name="Griggs A."/>
            <person name="Gujja S."/>
            <person name="Hansen M."/>
            <person name="Howarth C."/>
            <person name="Imamovic A."/>
            <person name="Ireland A."/>
            <person name="Larimer J."/>
            <person name="McCowan C."/>
            <person name="Murphy C."/>
            <person name="Pearson M."/>
            <person name="Poon T.W."/>
            <person name="Priest M."/>
            <person name="Roberts A."/>
            <person name="Saif S."/>
            <person name="Shea T."/>
            <person name="Sisk P."/>
            <person name="Sykes S."/>
            <person name="Wortman J."/>
            <person name="Nusbaum C."/>
            <person name="Birren B."/>
        </authorList>
    </citation>
    <scope>NUCLEOTIDE SEQUENCE [LARGE SCALE GENOMIC DNA]</scope>
    <source>
        <strain evidence="2 3">CBS 101466</strain>
    </source>
</reference>
<dbReference type="HOGENOM" id="CLU_2385958_0_0_1"/>
<gene>
    <name evidence="2" type="ORF">HMPREF1541_08802</name>
</gene>
<protein>
    <submittedName>
        <fullName evidence="2">Uncharacterized protein</fullName>
    </submittedName>
</protein>
<evidence type="ECO:0000256" key="1">
    <source>
        <dbReference type="SAM" id="MobiDB-lite"/>
    </source>
</evidence>
<dbReference type="InParanoid" id="W2RLB8"/>
<name>W2RLB8_CYPE1</name>
<dbReference type="Gene3D" id="2.40.160.20">
    <property type="match status" value="1"/>
</dbReference>
<dbReference type="AlphaFoldDB" id="W2RLB8"/>
<dbReference type="OrthoDB" id="2544694at2759"/>
<feature type="region of interest" description="Disordered" evidence="1">
    <location>
        <begin position="92"/>
        <end position="113"/>
    </location>
</feature>
<proteinExistence type="predicted"/>
<evidence type="ECO:0000313" key="2">
    <source>
        <dbReference type="EMBL" id="ETN36524.1"/>
    </source>
</evidence>
<dbReference type="Proteomes" id="UP000030752">
    <property type="component" value="Unassembled WGS sequence"/>
</dbReference>
<dbReference type="Pfam" id="PF11578">
    <property type="entry name" value="DUF3237"/>
    <property type="match status" value="1"/>
</dbReference>
<evidence type="ECO:0000313" key="3">
    <source>
        <dbReference type="Proteomes" id="UP000030752"/>
    </source>
</evidence>
<sequence length="113" mass="11845">MSTPPPPTTTPITVPTNFPSLIPSYTFNFRIGGGASPVGGLTRGSPLTVVHIVRGTVSTEPQPQSQSQSQSQAGRSDDGVVRLEATVRGQGIDYVRNDPDGGRMRLDAGVVVE</sequence>
<organism evidence="2 3">
    <name type="scientific">Cyphellophora europaea (strain CBS 101466)</name>
    <name type="common">Phialophora europaea</name>
    <dbReference type="NCBI Taxonomy" id="1220924"/>
    <lineage>
        <taxon>Eukaryota</taxon>
        <taxon>Fungi</taxon>
        <taxon>Dikarya</taxon>
        <taxon>Ascomycota</taxon>
        <taxon>Pezizomycotina</taxon>
        <taxon>Eurotiomycetes</taxon>
        <taxon>Chaetothyriomycetidae</taxon>
        <taxon>Chaetothyriales</taxon>
        <taxon>Cyphellophoraceae</taxon>
        <taxon>Cyphellophora</taxon>
    </lineage>
</organism>
<dbReference type="EMBL" id="KB822725">
    <property type="protein sequence ID" value="ETN36524.1"/>
    <property type="molecule type" value="Genomic_DNA"/>
</dbReference>
<keyword evidence="3" id="KW-1185">Reference proteome</keyword>
<feature type="region of interest" description="Disordered" evidence="1">
    <location>
        <begin position="57"/>
        <end position="80"/>
    </location>
</feature>
<dbReference type="RefSeq" id="XP_008721342.1">
    <property type="nucleotide sequence ID" value="XM_008723120.1"/>
</dbReference>
<feature type="compositionally biased region" description="Low complexity" evidence="1">
    <location>
        <begin position="61"/>
        <end position="72"/>
    </location>
</feature>